<dbReference type="KEGG" id="aoi:AORI_4586"/>
<gene>
    <name evidence="1" type="ORF">AORI_4586</name>
</gene>
<dbReference type="Proteomes" id="UP000013968">
    <property type="component" value="Chromosome"/>
</dbReference>
<organism evidence="1 2">
    <name type="scientific">Amycolatopsis keratiniphila</name>
    <dbReference type="NCBI Taxonomy" id="129921"/>
    <lineage>
        <taxon>Bacteria</taxon>
        <taxon>Bacillati</taxon>
        <taxon>Actinomycetota</taxon>
        <taxon>Actinomycetes</taxon>
        <taxon>Pseudonocardiales</taxon>
        <taxon>Pseudonocardiaceae</taxon>
        <taxon>Amycolatopsis</taxon>
        <taxon>Amycolatopsis japonica group</taxon>
    </lineage>
</organism>
<name>R4SXA3_9PSEU</name>
<accession>R4SXA3</accession>
<dbReference type="AlphaFoldDB" id="R4SXA3"/>
<evidence type="ECO:0000313" key="1">
    <source>
        <dbReference type="EMBL" id="AGM07170.1"/>
    </source>
</evidence>
<dbReference type="PATRIC" id="fig|1156913.3.peg.4662"/>
<dbReference type="EMBL" id="CP003410">
    <property type="protein sequence ID" value="AGM07170.1"/>
    <property type="molecule type" value="Genomic_DNA"/>
</dbReference>
<dbReference type="HOGENOM" id="CLU_2646534_0_0_11"/>
<sequence length="76" mass="8046">MVPSSPLVDQKDSALAVLRASLSLGARSRRGGLLLVLQIRESLAAPLIGVRDGRVGLGRKSVKKPVKMIGKLANCR</sequence>
<reference evidence="1 2" key="1">
    <citation type="journal article" date="2013" name="BMC Genomics">
        <title>ContigScape: a Cytoscape plugin facilitating microbial genome gap closing.</title>
        <authorList>
            <person name="Tang B."/>
            <person name="Wang Q."/>
            <person name="Yang M."/>
            <person name="Xie F."/>
            <person name="Zhu Y."/>
            <person name="Zhuo Y."/>
            <person name="Wang S."/>
            <person name="Gao H."/>
            <person name="Ding X."/>
            <person name="Zhang L."/>
            <person name="Zhao G."/>
            <person name="Zheng H."/>
        </authorList>
    </citation>
    <scope>NUCLEOTIDE SEQUENCE [LARGE SCALE GENOMIC DNA]</scope>
    <source>
        <strain evidence="1 2">HCCB10007</strain>
    </source>
</reference>
<evidence type="ECO:0000313" key="2">
    <source>
        <dbReference type="Proteomes" id="UP000013968"/>
    </source>
</evidence>
<protein>
    <submittedName>
        <fullName evidence="1">Uncharacterized protein</fullName>
    </submittedName>
</protein>
<keyword evidence="2" id="KW-1185">Reference proteome</keyword>
<proteinExistence type="predicted"/>